<dbReference type="GO" id="GO:0016887">
    <property type="term" value="F:ATP hydrolysis activity"/>
    <property type="evidence" value="ECO:0007669"/>
    <property type="project" value="InterPro"/>
</dbReference>
<dbReference type="Pfam" id="PF00437">
    <property type="entry name" value="T2SSE"/>
    <property type="match status" value="1"/>
</dbReference>
<dbReference type="Pfam" id="PF00498">
    <property type="entry name" value="FHA"/>
    <property type="match status" value="1"/>
</dbReference>
<dbReference type="RefSeq" id="WP_099618482.1">
    <property type="nucleotide sequence ID" value="NZ_KZ319340.1"/>
</dbReference>
<dbReference type="SMART" id="SM00240">
    <property type="entry name" value="FHA"/>
    <property type="match status" value="1"/>
</dbReference>
<organism evidence="3 4">
    <name type="scientific">Marinobacter guineae</name>
    <dbReference type="NCBI Taxonomy" id="432303"/>
    <lineage>
        <taxon>Bacteria</taxon>
        <taxon>Pseudomonadati</taxon>
        <taxon>Pseudomonadota</taxon>
        <taxon>Gammaproteobacteria</taxon>
        <taxon>Pseudomonadales</taxon>
        <taxon>Marinobacteraceae</taxon>
        <taxon>Marinobacter</taxon>
    </lineage>
</organism>
<evidence type="ECO:0000256" key="1">
    <source>
        <dbReference type="ARBA" id="ARBA00006611"/>
    </source>
</evidence>
<reference evidence="3 4" key="1">
    <citation type="submission" date="2017-09" db="EMBL/GenBank/DDBJ databases">
        <title>The draft genome sequences of Marinobacter guineae M3B.</title>
        <authorList>
            <person name="Cao J."/>
        </authorList>
    </citation>
    <scope>NUCLEOTIDE SEQUENCE [LARGE SCALE GENOMIC DNA]</scope>
    <source>
        <strain evidence="3 4">M3B</strain>
    </source>
</reference>
<evidence type="ECO:0000313" key="3">
    <source>
        <dbReference type="EMBL" id="PHQ25171.1"/>
    </source>
</evidence>
<accession>A0A2G1VEI5</accession>
<dbReference type="InterPro" id="IPR050921">
    <property type="entry name" value="T4SS_GSP_E_ATPase"/>
</dbReference>
<dbReference type="CDD" id="cd01130">
    <property type="entry name" value="VirB11-like_ATPase"/>
    <property type="match status" value="1"/>
</dbReference>
<dbReference type="Proteomes" id="UP000229044">
    <property type="component" value="Unassembled WGS sequence"/>
</dbReference>
<dbReference type="AlphaFoldDB" id="A0A2G1VEI5"/>
<feature type="domain" description="FHA" evidence="2">
    <location>
        <begin position="24"/>
        <end position="73"/>
    </location>
</feature>
<dbReference type="Gene3D" id="3.30.450.380">
    <property type="match status" value="1"/>
</dbReference>
<dbReference type="CDD" id="cd00060">
    <property type="entry name" value="FHA"/>
    <property type="match status" value="1"/>
</dbReference>
<dbReference type="InterPro" id="IPR008984">
    <property type="entry name" value="SMAD_FHA_dom_sf"/>
</dbReference>
<dbReference type="InterPro" id="IPR027417">
    <property type="entry name" value="P-loop_NTPase"/>
</dbReference>
<dbReference type="Gene3D" id="3.40.50.300">
    <property type="entry name" value="P-loop containing nucleotide triphosphate hydrolases"/>
    <property type="match status" value="1"/>
</dbReference>
<comment type="similarity">
    <text evidence="1">Belongs to the GSP E family.</text>
</comment>
<sequence length="574" mass="62822">MFEIQVSSKKGKVLQRVHCADEKCRIGRDRDNMIVLQGRKVGAVHAWLVERDEGVFVEDNSSKTGVSVNGNRVSVHGPIVVEDSIAIGDYLLRVICKRAQNNAEPTAPAVDDTETRELVVSTSTELAYVDTGDQVAFAQRDELYATWRIAVRDRLVKLLDLRRIDVSNLSDSELRAVTGEAIEKIIHDIDDLPLEIDRADLARQSLAEAVGLGPLEELLADDSITEIMVNSADQLFFEQNGRLKKSHITFTDDRAVISAIERIVAPLGRRIDESSPMVDARLADGSRVNAVIPPLALKGPSITIRKFSKERLRAKNLVEFGSVSSSMINFIEMSVKAKRNVVISGGTGSGKTTLLNVLSNFIPESERIITVEDAAELSLVQPNLVGLEARPANQEGKGVVSIRDLVRNCLRMRPDRIVVGECRGGEALDMLQAMNTGHDGSLTTIHANSPRDCISRLEVLVMMSGIEMPLAAIREQVSSAVNIVVQQTRFSCGSRKVTSITEVTGIEGNTVQLAEIFRFRQTGYGSDGRVQGVFEATGLIPEFYEKLAEQGAQVDLSIFDKRPNTALAVDTGHV</sequence>
<evidence type="ECO:0000259" key="2">
    <source>
        <dbReference type="PROSITE" id="PS50006"/>
    </source>
</evidence>
<evidence type="ECO:0000313" key="4">
    <source>
        <dbReference type="Proteomes" id="UP000229044"/>
    </source>
</evidence>
<dbReference type="SUPFAM" id="SSF52540">
    <property type="entry name" value="P-loop containing nucleoside triphosphate hydrolases"/>
    <property type="match status" value="1"/>
</dbReference>
<proteinExistence type="inferred from homology"/>
<gene>
    <name evidence="3" type="ORF">CLH62_12550</name>
</gene>
<dbReference type="InterPro" id="IPR000253">
    <property type="entry name" value="FHA_dom"/>
</dbReference>
<dbReference type="PROSITE" id="PS50006">
    <property type="entry name" value="FHA_DOMAIN"/>
    <property type="match status" value="1"/>
</dbReference>
<dbReference type="PANTHER" id="PTHR30486:SF15">
    <property type="entry name" value="TYPE II_IV SECRETION SYSTEM ATPASE"/>
    <property type="match status" value="1"/>
</dbReference>
<comment type="caution">
    <text evidence="3">The sequence shown here is derived from an EMBL/GenBank/DDBJ whole genome shotgun (WGS) entry which is preliminary data.</text>
</comment>
<protein>
    <recommendedName>
        <fullName evidence="2">FHA domain-containing protein</fullName>
    </recommendedName>
</protein>
<name>A0A2G1VEI5_9GAMM</name>
<dbReference type="PANTHER" id="PTHR30486">
    <property type="entry name" value="TWITCHING MOTILITY PROTEIN PILT"/>
    <property type="match status" value="1"/>
</dbReference>
<dbReference type="SUPFAM" id="SSF49879">
    <property type="entry name" value="SMAD/FHA domain"/>
    <property type="match status" value="1"/>
</dbReference>
<keyword evidence="4" id="KW-1185">Reference proteome</keyword>
<dbReference type="EMBL" id="NTFI01000003">
    <property type="protein sequence ID" value="PHQ25171.1"/>
    <property type="molecule type" value="Genomic_DNA"/>
</dbReference>
<dbReference type="OrthoDB" id="9810761at2"/>
<dbReference type="InterPro" id="IPR001482">
    <property type="entry name" value="T2SS/T4SS_dom"/>
</dbReference>
<dbReference type="Gene3D" id="2.60.200.20">
    <property type="match status" value="1"/>
</dbReference>